<dbReference type="InParanoid" id="A7F6M4"/>
<organism evidence="1 2">
    <name type="scientific">Sclerotinia sclerotiorum (strain ATCC 18683 / 1980 / Ss-1)</name>
    <name type="common">White mold</name>
    <name type="synonym">Whetzelinia sclerotiorum</name>
    <dbReference type="NCBI Taxonomy" id="665079"/>
    <lineage>
        <taxon>Eukaryota</taxon>
        <taxon>Fungi</taxon>
        <taxon>Dikarya</taxon>
        <taxon>Ascomycota</taxon>
        <taxon>Pezizomycotina</taxon>
        <taxon>Leotiomycetes</taxon>
        <taxon>Helotiales</taxon>
        <taxon>Sclerotiniaceae</taxon>
        <taxon>Sclerotinia</taxon>
    </lineage>
</organism>
<reference evidence="2" key="1">
    <citation type="journal article" date="2011" name="PLoS Genet.">
        <title>Genomic analysis of the necrotrophic fungal pathogens Sclerotinia sclerotiorum and Botrytis cinerea.</title>
        <authorList>
            <person name="Amselem J."/>
            <person name="Cuomo C.A."/>
            <person name="van Kan J.A."/>
            <person name="Viaud M."/>
            <person name="Benito E.P."/>
            <person name="Couloux A."/>
            <person name="Coutinho P.M."/>
            <person name="de Vries R.P."/>
            <person name="Dyer P.S."/>
            <person name="Fillinger S."/>
            <person name="Fournier E."/>
            <person name="Gout L."/>
            <person name="Hahn M."/>
            <person name="Kohn L."/>
            <person name="Lapalu N."/>
            <person name="Plummer K.M."/>
            <person name="Pradier J.M."/>
            <person name="Quevillon E."/>
            <person name="Sharon A."/>
            <person name="Simon A."/>
            <person name="ten Have A."/>
            <person name="Tudzynski B."/>
            <person name="Tudzynski P."/>
            <person name="Wincker P."/>
            <person name="Andrew M."/>
            <person name="Anthouard V."/>
            <person name="Beever R.E."/>
            <person name="Beffa R."/>
            <person name="Benoit I."/>
            <person name="Bouzid O."/>
            <person name="Brault B."/>
            <person name="Chen Z."/>
            <person name="Choquer M."/>
            <person name="Collemare J."/>
            <person name="Cotton P."/>
            <person name="Danchin E.G."/>
            <person name="Da Silva C."/>
            <person name="Gautier A."/>
            <person name="Giraud C."/>
            <person name="Giraud T."/>
            <person name="Gonzalez C."/>
            <person name="Grossetete S."/>
            <person name="Guldener U."/>
            <person name="Henrissat B."/>
            <person name="Howlett B.J."/>
            <person name="Kodira C."/>
            <person name="Kretschmer M."/>
            <person name="Lappartient A."/>
            <person name="Leroch M."/>
            <person name="Levis C."/>
            <person name="Mauceli E."/>
            <person name="Neuveglise C."/>
            <person name="Oeser B."/>
            <person name="Pearson M."/>
            <person name="Poulain J."/>
            <person name="Poussereau N."/>
            <person name="Quesneville H."/>
            <person name="Rascle C."/>
            <person name="Schumacher J."/>
            <person name="Segurens B."/>
            <person name="Sexton A."/>
            <person name="Silva E."/>
            <person name="Sirven C."/>
            <person name="Soanes D.M."/>
            <person name="Talbot N.J."/>
            <person name="Templeton M."/>
            <person name="Yandava C."/>
            <person name="Yarden O."/>
            <person name="Zeng Q."/>
            <person name="Rollins J.A."/>
            <person name="Lebrun M.H."/>
            <person name="Dickman M."/>
        </authorList>
    </citation>
    <scope>NUCLEOTIDE SEQUENCE [LARGE SCALE GENOMIC DNA]</scope>
    <source>
        <strain evidence="2">ATCC 18683 / 1980 / Ss-1</strain>
    </source>
</reference>
<evidence type="ECO:0000313" key="2">
    <source>
        <dbReference type="Proteomes" id="UP000001312"/>
    </source>
</evidence>
<dbReference type="Proteomes" id="UP000001312">
    <property type="component" value="Unassembled WGS sequence"/>
</dbReference>
<dbReference type="EMBL" id="CH476644">
    <property type="protein sequence ID" value="EDN98395.1"/>
    <property type="molecule type" value="Genomic_DNA"/>
</dbReference>
<dbReference type="GeneID" id="5481768"/>
<evidence type="ECO:0000313" key="1">
    <source>
        <dbReference type="EMBL" id="EDN98395.1"/>
    </source>
</evidence>
<dbReference type="AlphaFoldDB" id="A7F6M4"/>
<dbReference type="RefSeq" id="XP_001585737.1">
    <property type="nucleotide sequence ID" value="XM_001585687.1"/>
</dbReference>
<dbReference type="KEGG" id="ssl:SS1G_13253"/>
<keyword evidence="2" id="KW-1185">Reference proteome</keyword>
<protein>
    <submittedName>
        <fullName evidence="1">Uncharacterized protein</fullName>
    </submittedName>
</protein>
<gene>
    <name evidence="1" type="ORF">SS1G_13253</name>
</gene>
<proteinExistence type="predicted"/>
<name>A7F6M4_SCLS1</name>
<sequence length="73" mass="8420">MPQKSRRQDRSYCIYRNPTHPKLTTKELKSEFQSPSQIQMENRCAGYCSSEKCSVTTIMEMSPPIKKAAVLLH</sequence>
<accession>A7F6M4</accession>